<sequence length="328" mass="35887">AGGAYVPLDPSHPINRRRMIVEEVGASIIIVSPLTSSTCDQLAKHIVVLSASLMERLSISLQPASKKTKKCSPSDAAYVLFTSGSTGKPKGTVIDHSAACTNILDLGRITGWNESSRCLQFSSYTFDVSVAEIFPTLAFGGTICVPSETERLQNIHDFMQRANVNIATLTPSFAQILNPNEIPQLDILVLAGEPSTRDLLDTWCKRVKLINGYGPTETTMACATHEFNIDDNPTNIGRPFNSACWIVEPHDYHKLAPIGCVGELVVQGYTLSRGYINEPEKTKAVFLSELQFVASGPSHFYLTGDLVKYNSRGEMEYLGRKDNQVRSA</sequence>
<feature type="non-terminal residue" evidence="4">
    <location>
        <position position="328"/>
    </location>
</feature>
<name>Q5CC90_9HYPO</name>
<dbReference type="GO" id="GO:0005737">
    <property type="term" value="C:cytoplasm"/>
    <property type="evidence" value="ECO:0007669"/>
    <property type="project" value="TreeGrafter"/>
</dbReference>
<dbReference type="PROSITE" id="PS00455">
    <property type="entry name" value="AMP_BINDING"/>
    <property type="match status" value="1"/>
</dbReference>
<feature type="domain" description="AMP-dependent synthetase/ligase" evidence="3">
    <location>
        <begin position="1"/>
        <end position="275"/>
    </location>
</feature>
<dbReference type="PANTHER" id="PTHR45527">
    <property type="entry name" value="NONRIBOSOMAL PEPTIDE SYNTHETASE"/>
    <property type="match status" value="1"/>
</dbReference>
<dbReference type="InterPro" id="IPR000873">
    <property type="entry name" value="AMP-dep_synth/lig_dom"/>
</dbReference>
<evidence type="ECO:0000256" key="1">
    <source>
        <dbReference type="ARBA" id="ARBA00022450"/>
    </source>
</evidence>
<dbReference type="PANTHER" id="PTHR45527:SF1">
    <property type="entry name" value="FATTY ACID SYNTHASE"/>
    <property type="match status" value="1"/>
</dbReference>
<dbReference type="GO" id="GO:0043041">
    <property type="term" value="P:amino acid activation for nonribosomal peptide biosynthetic process"/>
    <property type="evidence" value="ECO:0007669"/>
    <property type="project" value="TreeGrafter"/>
</dbReference>
<keyword evidence="1" id="KW-0596">Phosphopantetheine</keyword>
<dbReference type="Gene3D" id="3.40.50.12780">
    <property type="entry name" value="N-terminal domain of ligase-like"/>
    <property type="match status" value="1"/>
</dbReference>
<dbReference type="InterPro" id="IPR042099">
    <property type="entry name" value="ANL_N_sf"/>
</dbReference>
<dbReference type="GO" id="GO:0031177">
    <property type="term" value="F:phosphopantetheine binding"/>
    <property type="evidence" value="ECO:0007669"/>
    <property type="project" value="TreeGrafter"/>
</dbReference>
<proteinExistence type="predicted"/>
<dbReference type="AlphaFoldDB" id="Q5CC90"/>
<evidence type="ECO:0000313" key="4">
    <source>
        <dbReference type="EMBL" id="CAH05057.1"/>
    </source>
</evidence>
<dbReference type="InterPro" id="IPR020845">
    <property type="entry name" value="AMP-binding_CS"/>
</dbReference>
<gene>
    <name evidence="4" type="primary">salps</name>
</gene>
<organism evidence="4">
    <name type="scientific">Trichoderma sp. IMI 296235</name>
    <dbReference type="NCBI Taxonomy" id="230962"/>
    <lineage>
        <taxon>Eukaryota</taxon>
        <taxon>Fungi</taxon>
        <taxon>Dikarya</taxon>
        <taxon>Ascomycota</taxon>
        <taxon>Pezizomycotina</taxon>
        <taxon>Sordariomycetes</taxon>
        <taxon>Hypocreomycetidae</taxon>
        <taxon>Hypocreales</taxon>
        <taxon>Hypocreaceae</taxon>
        <taxon>Trichoderma</taxon>
    </lineage>
</organism>
<reference evidence="4" key="1">
    <citation type="journal article" date="2005" name="FEMS Microbiol. Lett.">
        <title>Detection of putative peptide synthetase genes in Trichoderma species: application of this method to the cloning of a gene from T. harzianum CECT 2413.</title>
        <authorList>
            <person name="Vizcaino J.A."/>
            <person name="Sanz L."/>
            <person name="Cardoza R.E."/>
            <person name="Monte E."/>
            <person name="Gutierrez S."/>
        </authorList>
    </citation>
    <scope>NUCLEOTIDE SEQUENCE</scope>
    <source>
        <strain evidence="4">IMI 296235</strain>
    </source>
</reference>
<dbReference type="SUPFAM" id="SSF56801">
    <property type="entry name" value="Acetyl-CoA synthetase-like"/>
    <property type="match status" value="1"/>
</dbReference>
<dbReference type="GO" id="GO:0044550">
    <property type="term" value="P:secondary metabolite biosynthetic process"/>
    <property type="evidence" value="ECO:0007669"/>
    <property type="project" value="TreeGrafter"/>
</dbReference>
<keyword evidence="2" id="KW-0597">Phosphoprotein</keyword>
<evidence type="ECO:0000259" key="3">
    <source>
        <dbReference type="Pfam" id="PF00501"/>
    </source>
</evidence>
<dbReference type="EMBL" id="AJ784981">
    <property type="protein sequence ID" value="CAH05057.1"/>
    <property type="molecule type" value="Genomic_DNA"/>
</dbReference>
<dbReference type="Pfam" id="PF00501">
    <property type="entry name" value="AMP-binding"/>
    <property type="match status" value="1"/>
</dbReference>
<accession>Q5CC90</accession>
<evidence type="ECO:0000256" key="2">
    <source>
        <dbReference type="ARBA" id="ARBA00022553"/>
    </source>
</evidence>
<protein>
    <submittedName>
        <fullName evidence="4">Peptide synthetase</fullName>
    </submittedName>
</protein>
<feature type="non-terminal residue" evidence="4">
    <location>
        <position position="1"/>
    </location>
</feature>